<evidence type="ECO:0000313" key="8">
    <source>
        <dbReference type="Proteomes" id="UP000186804"/>
    </source>
</evidence>
<dbReference type="Proteomes" id="UP000186804">
    <property type="component" value="Unassembled WGS sequence"/>
</dbReference>
<evidence type="ECO:0000256" key="1">
    <source>
        <dbReference type="ARBA" id="ARBA00001933"/>
    </source>
</evidence>
<feature type="domain" description="Serine hydroxymethyltransferase-like" evidence="6">
    <location>
        <begin position="13"/>
        <end position="395"/>
    </location>
</feature>
<name>A0A1J4MRX3_9CRYT</name>
<dbReference type="OrthoDB" id="10265628at2759"/>
<dbReference type="GO" id="GO:0008168">
    <property type="term" value="F:methyltransferase activity"/>
    <property type="evidence" value="ECO:0007669"/>
    <property type="project" value="UniProtKB-KW"/>
</dbReference>
<proteinExistence type="inferred from homology"/>
<dbReference type="GO" id="GO:0019264">
    <property type="term" value="P:glycine biosynthetic process from serine"/>
    <property type="evidence" value="ECO:0007669"/>
    <property type="project" value="InterPro"/>
</dbReference>
<dbReference type="InterPro" id="IPR049943">
    <property type="entry name" value="Ser_HO-MeTrfase-like"/>
</dbReference>
<dbReference type="Gene3D" id="3.90.1150.10">
    <property type="entry name" value="Aspartate Aminotransferase, domain 1"/>
    <property type="match status" value="1"/>
</dbReference>
<dbReference type="InterPro" id="IPR039429">
    <property type="entry name" value="SHMT-like_dom"/>
</dbReference>
<dbReference type="GO" id="GO:0005739">
    <property type="term" value="C:mitochondrion"/>
    <property type="evidence" value="ECO:0007669"/>
    <property type="project" value="TreeGrafter"/>
</dbReference>
<dbReference type="GO" id="GO:0032259">
    <property type="term" value="P:methylation"/>
    <property type="evidence" value="ECO:0007669"/>
    <property type="project" value="UniProtKB-KW"/>
</dbReference>
<accession>A0A1J4MRX3</accession>
<dbReference type="GO" id="GO:0035999">
    <property type="term" value="P:tetrahydrofolate interconversion"/>
    <property type="evidence" value="ECO:0007669"/>
    <property type="project" value="UniProtKB-UniPathway"/>
</dbReference>
<dbReference type="RefSeq" id="XP_067068839.1">
    <property type="nucleotide sequence ID" value="XM_067212566.1"/>
</dbReference>
<evidence type="ECO:0000256" key="4">
    <source>
        <dbReference type="ARBA" id="ARBA00012256"/>
    </source>
</evidence>
<dbReference type="InterPro" id="IPR015424">
    <property type="entry name" value="PyrdxlP-dep_Trfase"/>
</dbReference>
<dbReference type="GeneID" id="92366520"/>
<dbReference type="Pfam" id="PF00464">
    <property type="entry name" value="SHMT"/>
    <property type="match status" value="1"/>
</dbReference>
<dbReference type="UniPathway" id="UPA00193"/>
<evidence type="ECO:0000256" key="5">
    <source>
        <dbReference type="ARBA" id="ARBA00022898"/>
    </source>
</evidence>
<comment type="cofactor">
    <cofactor evidence="1">
        <name>pyridoxal 5'-phosphate</name>
        <dbReference type="ChEBI" id="CHEBI:597326"/>
    </cofactor>
</comment>
<evidence type="ECO:0000259" key="6">
    <source>
        <dbReference type="Pfam" id="PF00464"/>
    </source>
</evidence>
<keyword evidence="7" id="KW-0489">Methyltransferase</keyword>
<dbReference type="PANTHER" id="PTHR11680">
    <property type="entry name" value="SERINE HYDROXYMETHYLTRANSFERASE"/>
    <property type="match status" value="1"/>
</dbReference>
<dbReference type="EMBL" id="LRBS01000048">
    <property type="protein sequence ID" value="OII76993.1"/>
    <property type="molecule type" value="Genomic_DNA"/>
</dbReference>
<dbReference type="PIRSF" id="PIRSF000412">
    <property type="entry name" value="SHMT"/>
    <property type="match status" value="1"/>
</dbReference>
<dbReference type="InterPro" id="IPR001085">
    <property type="entry name" value="Ser_HO-MeTrfase"/>
</dbReference>
<keyword evidence="8" id="KW-1185">Reference proteome</keyword>
<evidence type="ECO:0000256" key="2">
    <source>
        <dbReference type="ARBA" id="ARBA00004777"/>
    </source>
</evidence>
<evidence type="ECO:0000313" key="7">
    <source>
        <dbReference type="EMBL" id="OII76993.1"/>
    </source>
</evidence>
<dbReference type="AlphaFoldDB" id="A0A1J4MRX3"/>
<comment type="caution">
    <text evidence="7">The sequence shown here is derived from an EMBL/GenBank/DDBJ whole genome shotgun (WGS) entry which is preliminary data.</text>
</comment>
<dbReference type="Gene3D" id="3.40.640.10">
    <property type="entry name" value="Type I PLP-dependent aspartate aminotransferase-like (Major domain)"/>
    <property type="match status" value="1"/>
</dbReference>
<protein>
    <recommendedName>
        <fullName evidence="4">glycine hydroxymethyltransferase</fullName>
        <ecNumber evidence="4">2.1.2.1</ecNumber>
    </recommendedName>
</protein>
<keyword evidence="5" id="KW-0663">Pyridoxal phosphate</keyword>
<comment type="pathway">
    <text evidence="2">One-carbon metabolism; tetrahydrofolate interconversion.</text>
</comment>
<gene>
    <name evidence="7" type="ORF">cand_023360</name>
</gene>
<keyword evidence="7" id="KW-0808">Transferase</keyword>
<organism evidence="7 8">
    <name type="scientific">Cryptosporidium andersoni</name>
    <dbReference type="NCBI Taxonomy" id="117008"/>
    <lineage>
        <taxon>Eukaryota</taxon>
        <taxon>Sar</taxon>
        <taxon>Alveolata</taxon>
        <taxon>Apicomplexa</taxon>
        <taxon>Conoidasida</taxon>
        <taxon>Coccidia</taxon>
        <taxon>Eucoccidiorida</taxon>
        <taxon>Eimeriorina</taxon>
        <taxon>Cryptosporidiidae</taxon>
        <taxon>Cryptosporidium</taxon>
    </lineage>
</organism>
<dbReference type="EC" id="2.1.2.1" evidence="4"/>
<evidence type="ECO:0000256" key="3">
    <source>
        <dbReference type="ARBA" id="ARBA00006376"/>
    </source>
</evidence>
<dbReference type="VEuPathDB" id="CryptoDB:cand_023360"/>
<reference evidence="7 8" key="1">
    <citation type="submission" date="2016-10" db="EMBL/GenBank/DDBJ databases">
        <title>Reductive evolution of mitochondrial metabolism and differential evolution of invasion-related proteins in Cryptosporidium.</title>
        <authorList>
            <person name="Liu S."/>
            <person name="Roellig D.M."/>
            <person name="Guo Y."/>
            <person name="Li N."/>
            <person name="Frace M.A."/>
            <person name="Tang K."/>
            <person name="Zhang L."/>
            <person name="Feng Y."/>
            <person name="Xiao L."/>
        </authorList>
    </citation>
    <scope>NUCLEOTIDE SEQUENCE [LARGE SCALE GENOMIC DNA]</scope>
    <source>
        <strain evidence="7">30847</strain>
    </source>
</reference>
<dbReference type="InterPro" id="IPR015421">
    <property type="entry name" value="PyrdxlP-dep_Trfase_major"/>
</dbReference>
<sequence length="447" mass="51404">MTSTSLLSLSELIKEEDPEVYKLIKEEECFQIDLLNLHPADNIMPKSCQEVLRGILTNKYSEGYPGARYYGGTDIIDKIEMTCINRVKKLFRLEDKESPFGNWNLNVQGYSGSTVKMAICMGSIEVNDHIMTFFNREECKTVIEKFYHVSYYSLNSSKEYFDMDDIITKFRIFRPKIIFIPSHVLPKAINFEEFRIICDEFKTLLVVDISETAVFYVYSLYGQDYSRYNPFRYADVIYSNTQSSLGGPKGGILMVNSSRDPNLFNKINSALFPGLQGGPHNHQICALAVQLQNMLVSDFSTYSKKIIENARVLAQTLLDNDIPLLFKGTDNHMVIIDCNDKNNNIPYIILHKSLNWCGINHGTLYLNENDAYIRFGSYVFTARGGDCETMRTISNLIARCIEECQNLTVDVEYEQDIMTKIIDNYNLRQIKDKICAIMKNLEFPDQI</sequence>
<dbReference type="PANTHER" id="PTHR11680:SF35">
    <property type="entry name" value="SERINE HYDROXYMETHYLTRANSFERASE 1"/>
    <property type="match status" value="1"/>
</dbReference>
<dbReference type="GO" id="GO:0004372">
    <property type="term" value="F:glycine hydroxymethyltransferase activity"/>
    <property type="evidence" value="ECO:0007669"/>
    <property type="project" value="UniProtKB-EC"/>
</dbReference>
<comment type="similarity">
    <text evidence="3">Belongs to the SHMT family.</text>
</comment>
<dbReference type="GO" id="GO:0030170">
    <property type="term" value="F:pyridoxal phosphate binding"/>
    <property type="evidence" value="ECO:0007669"/>
    <property type="project" value="InterPro"/>
</dbReference>
<dbReference type="InterPro" id="IPR015422">
    <property type="entry name" value="PyrdxlP-dep_Trfase_small"/>
</dbReference>
<dbReference type="SUPFAM" id="SSF53383">
    <property type="entry name" value="PLP-dependent transferases"/>
    <property type="match status" value="1"/>
</dbReference>